<feature type="non-terminal residue" evidence="4">
    <location>
        <position position="1"/>
    </location>
</feature>
<keyword evidence="5" id="KW-1185">Reference proteome</keyword>
<feature type="region of interest" description="Disordered" evidence="3">
    <location>
        <begin position="298"/>
        <end position="370"/>
    </location>
</feature>
<feature type="compositionally biased region" description="Polar residues" evidence="3">
    <location>
        <begin position="137"/>
        <end position="147"/>
    </location>
</feature>
<sequence length="390" mass="40801">VLLLTGVVAAAPTTFDNTLDNIDPNPSYSVAWEVKNEPTYDDKSHQETLRDGTVEGQYSYLRPDGKMQVVTYRANDEIGFVVNVDVQDVMPAFGSAGRPASADIENSIRNIGGNTGRSFTSASSSTGAGSFGTTSRNSGRSFTSSPSIGAGTRSSGSSRALSTTSSSLVQTGVGPFRSRATGKSFSSTSLSSNSISSGASFIKNRGNSQATNNFNRATSNLVTSRPVANVPVIPQPSSGPSIQAAFVQRAPVLQSVVAQPSAAVQAIPVIRQQFASSPFRPVPTVQPAKVVQPAFSPQITSQRAFSTAPVVQRTRIQPATRRPPQTTAAPPPPPPTTTTPPPPPPPTPLVTNRGRSFTGNSQISSQGTGVAHVTFSSPTHQYSYPLVVNK</sequence>
<dbReference type="AlphaFoldDB" id="A0AAN8WNP4"/>
<dbReference type="GO" id="GO:0005615">
    <property type="term" value="C:extracellular space"/>
    <property type="evidence" value="ECO:0007669"/>
    <property type="project" value="TreeGrafter"/>
</dbReference>
<dbReference type="InterPro" id="IPR051217">
    <property type="entry name" value="Insect_Cuticle_Struc_Prot"/>
</dbReference>
<evidence type="ECO:0000256" key="1">
    <source>
        <dbReference type="ARBA" id="ARBA00022460"/>
    </source>
</evidence>
<dbReference type="PANTHER" id="PTHR12236">
    <property type="entry name" value="STRUCTURAL CONTITUENT OF CUTICLE"/>
    <property type="match status" value="1"/>
</dbReference>
<feature type="compositionally biased region" description="Polar residues" evidence="3">
    <location>
        <begin position="349"/>
        <end position="370"/>
    </location>
</feature>
<dbReference type="EMBL" id="JAXCGZ010016493">
    <property type="protein sequence ID" value="KAK7069421.1"/>
    <property type="molecule type" value="Genomic_DNA"/>
</dbReference>
<feature type="compositionally biased region" description="Low complexity" evidence="3">
    <location>
        <begin position="312"/>
        <end position="328"/>
    </location>
</feature>
<feature type="compositionally biased region" description="Pro residues" evidence="3">
    <location>
        <begin position="329"/>
        <end position="348"/>
    </location>
</feature>
<gene>
    <name evidence="4" type="ORF">SK128_008952</name>
</gene>
<dbReference type="GO" id="GO:0042302">
    <property type="term" value="F:structural constituent of cuticle"/>
    <property type="evidence" value="ECO:0007669"/>
    <property type="project" value="UniProtKB-UniRule"/>
</dbReference>
<dbReference type="PROSITE" id="PS51155">
    <property type="entry name" value="CHIT_BIND_RR_2"/>
    <property type="match status" value="1"/>
</dbReference>
<dbReference type="InterPro" id="IPR000618">
    <property type="entry name" value="Insect_cuticle"/>
</dbReference>
<evidence type="ECO:0000256" key="2">
    <source>
        <dbReference type="PROSITE-ProRule" id="PRU00497"/>
    </source>
</evidence>
<feature type="compositionally biased region" description="Low complexity" evidence="3">
    <location>
        <begin position="181"/>
        <end position="195"/>
    </location>
</feature>
<dbReference type="InterPro" id="IPR031311">
    <property type="entry name" value="CHIT_BIND_RR_consensus"/>
</dbReference>
<evidence type="ECO:0008006" key="6">
    <source>
        <dbReference type="Google" id="ProtNLM"/>
    </source>
</evidence>
<protein>
    <recommendedName>
        <fullName evidence="6">Cuticle protein</fullName>
    </recommendedName>
</protein>
<dbReference type="Proteomes" id="UP001381693">
    <property type="component" value="Unassembled WGS sequence"/>
</dbReference>
<feature type="compositionally biased region" description="Low complexity" evidence="3">
    <location>
        <begin position="149"/>
        <end position="168"/>
    </location>
</feature>
<dbReference type="GO" id="GO:0031012">
    <property type="term" value="C:extracellular matrix"/>
    <property type="evidence" value="ECO:0007669"/>
    <property type="project" value="TreeGrafter"/>
</dbReference>
<reference evidence="4 5" key="1">
    <citation type="submission" date="2023-11" db="EMBL/GenBank/DDBJ databases">
        <title>Halocaridina rubra genome assembly.</title>
        <authorList>
            <person name="Smith C."/>
        </authorList>
    </citation>
    <scope>NUCLEOTIDE SEQUENCE [LARGE SCALE GENOMIC DNA]</scope>
    <source>
        <strain evidence="4">EP-1</strain>
        <tissue evidence="4">Whole</tissue>
    </source>
</reference>
<keyword evidence="1 2" id="KW-0193">Cuticle</keyword>
<evidence type="ECO:0000256" key="3">
    <source>
        <dbReference type="SAM" id="MobiDB-lite"/>
    </source>
</evidence>
<evidence type="ECO:0000313" key="4">
    <source>
        <dbReference type="EMBL" id="KAK7069421.1"/>
    </source>
</evidence>
<comment type="caution">
    <text evidence="4">The sequence shown here is derived from an EMBL/GenBank/DDBJ whole genome shotgun (WGS) entry which is preliminary data.</text>
</comment>
<dbReference type="PANTHER" id="PTHR12236:SF79">
    <property type="entry name" value="CUTICULAR PROTEIN 50CB-RELATED"/>
    <property type="match status" value="1"/>
</dbReference>
<name>A0AAN8WNP4_HALRR</name>
<feature type="compositionally biased region" description="Low complexity" evidence="3">
    <location>
        <begin position="116"/>
        <end position="136"/>
    </location>
</feature>
<feature type="region of interest" description="Disordered" evidence="3">
    <location>
        <begin position="114"/>
        <end position="195"/>
    </location>
</feature>
<dbReference type="PROSITE" id="PS00233">
    <property type="entry name" value="CHIT_BIND_RR_1"/>
    <property type="match status" value="1"/>
</dbReference>
<organism evidence="4 5">
    <name type="scientific">Halocaridina rubra</name>
    <name type="common">Hawaiian red shrimp</name>
    <dbReference type="NCBI Taxonomy" id="373956"/>
    <lineage>
        <taxon>Eukaryota</taxon>
        <taxon>Metazoa</taxon>
        <taxon>Ecdysozoa</taxon>
        <taxon>Arthropoda</taxon>
        <taxon>Crustacea</taxon>
        <taxon>Multicrustacea</taxon>
        <taxon>Malacostraca</taxon>
        <taxon>Eumalacostraca</taxon>
        <taxon>Eucarida</taxon>
        <taxon>Decapoda</taxon>
        <taxon>Pleocyemata</taxon>
        <taxon>Caridea</taxon>
        <taxon>Atyoidea</taxon>
        <taxon>Atyidae</taxon>
        <taxon>Halocaridina</taxon>
    </lineage>
</organism>
<dbReference type="Pfam" id="PF00379">
    <property type="entry name" value="Chitin_bind_4"/>
    <property type="match status" value="1"/>
</dbReference>
<accession>A0AAN8WNP4</accession>
<evidence type="ECO:0000313" key="5">
    <source>
        <dbReference type="Proteomes" id="UP001381693"/>
    </source>
</evidence>
<proteinExistence type="predicted"/>